<reference evidence="9 10" key="1">
    <citation type="submission" date="2016-02" db="EMBL/GenBank/DDBJ databases">
        <authorList>
            <person name="Wen L."/>
            <person name="He K."/>
            <person name="Yang H."/>
        </authorList>
    </citation>
    <scope>NUCLEOTIDE SEQUENCE [LARGE SCALE GENOMIC DNA]</scope>
    <source>
        <strain evidence="9 10">CV41</strain>
    </source>
</reference>
<dbReference type="STRING" id="1548208.AXK12_05800"/>
<dbReference type="NCBIfam" id="TIGR00018">
    <property type="entry name" value="panC"/>
    <property type="match status" value="1"/>
</dbReference>
<dbReference type="InterPro" id="IPR003721">
    <property type="entry name" value="Pantoate_ligase"/>
</dbReference>
<comment type="subunit">
    <text evidence="8">Homodimer.</text>
</comment>
<dbReference type="GO" id="GO:0005524">
    <property type="term" value="F:ATP binding"/>
    <property type="evidence" value="ECO:0007669"/>
    <property type="project" value="UniProtKB-KW"/>
</dbReference>
<feature type="binding site" evidence="8">
    <location>
        <position position="61"/>
    </location>
    <ligand>
        <name>beta-alanine</name>
        <dbReference type="ChEBI" id="CHEBI:57966"/>
    </ligand>
</feature>
<evidence type="ECO:0000256" key="4">
    <source>
        <dbReference type="ARBA" id="ARBA00022655"/>
    </source>
</evidence>
<dbReference type="PANTHER" id="PTHR21299:SF1">
    <property type="entry name" value="PANTOATE--BETA-ALANINE LIGASE"/>
    <property type="match status" value="1"/>
</dbReference>
<evidence type="ECO:0000256" key="2">
    <source>
        <dbReference type="ARBA" id="ARBA00009256"/>
    </source>
</evidence>
<organism evidence="9 10">
    <name type="scientific">Cephaloticoccus capnophilus</name>
    <dbReference type="NCBI Taxonomy" id="1548208"/>
    <lineage>
        <taxon>Bacteria</taxon>
        <taxon>Pseudomonadati</taxon>
        <taxon>Verrucomicrobiota</taxon>
        <taxon>Opitutia</taxon>
        <taxon>Opitutales</taxon>
        <taxon>Opitutaceae</taxon>
        <taxon>Cephaloticoccus</taxon>
    </lineage>
</organism>
<gene>
    <name evidence="8" type="primary">panC</name>
    <name evidence="9" type="ORF">AXK12_05800</name>
</gene>
<keyword evidence="6 8" id="KW-0067">ATP-binding</keyword>
<comment type="caution">
    <text evidence="9">The sequence shown here is derived from an EMBL/GenBank/DDBJ whole genome shotgun (WGS) entry which is preliminary data.</text>
</comment>
<feature type="binding site" evidence="8">
    <location>
        <position position="61"/>
    </location>
    <ligand>
        <name>(R)-pantoate</name>
        <dbReference type="ChEBI" id="CHEBI:15980"/>
    </ligand>
</feature>
<evidence type="ECO:0000313" key="10">
    <source>
        <dbReference type="Proteomes" id="UP000071392"/>
    </source>
</evidence>
<dbReference type="EMBL" id="LSZP01000044">
    <property type="protein sequence ID" value="KXU35215.1"/>
    <property type="molecule type" value="Genomic_DNA"/>
</dbReference>
<dbReference type="InterPro" id="IPR014729">
    <property type="entry name" value="Rossmann-like_a/b/a_fold"/>
</dbReference>
<accession>A0A139SKZ8</accession>
<dbReference type="PANTHER" id="PTHR21299">
    <property type="entry name" value="CYTIDYLATE KINASE/PANTOATE-BETA-ALANINE LIGASE"/>
    <property type="match status" value="1"/>
</dbReference>
<evidence type="ECO:0000256" key="5">
    <source>
        <dbReference type="ARBA" id="ARBA00022741"/>
    </source>
</evidence>
<proteinExistence type="inferred from homology"/>
<comment type="miscellaneous">
    <text evidence="8">The reaction proceeds by a bi uni uni bi ping pong mechanism.</text>
</comment>
<sequence length="280" mass="30734">MQIVESISDMQALARTWRAEGRRVALVPTMGSLHAGQAALIRAACSAADVVVVATFLNSLQFSPNEIVEHYPSDPAGDRQLCEEAGATVMFAPRAAEIYPSDYSTYVSEERIAAPLCGVSRPAHFRGVATLTTKLLNIVQPQVIYFGQKTVQRAAVVRKLIRDLGYSIEVAVVPTEREPDGLAYGLVNREFTTSLRAQALAVYRALTKAREMVAAGVRSPDRLIAEATHILGEERRLRVIYIAIVDPETMEAVREVLPGKSLLAISVWVDEHRLLDNILL</sequence>
<evidence type="ECO:0000256" key="1">
    <source>
        <dbReference type="ARBA" id="ARBA00004990"/>
    </source>
</evidence>
<comment type="pathway">
    <text evidence="1 8">Cofactor biosynthesis; (R)-pantothenate biosynthesis; (R)-pantothenate from (R)-pantoate and beta-alanine: step 1/1.</text>
</comment>
<dbReference type="InterPro" id="IPR042176">
    <property type="entry name" value="Pantoate_ligase_C"/>
</dbReference>
<comment type="function">
    <text evidence="8">Catalyzes the condensation of pantoate with beta-alanine in an ATP-dependent reaction via a pantoyl-adenylate intermediate.</text>
</comment>
<keyword evidence="4 8" id="KW-0566">Pantothenate biosynthesis</keyword>
<protein>
    <recommendedName>
        <fullName evidence="8">Pantothenate synthetase</fullName>
        <shortName evidence="8">PS</shortName>
        <ecNumber evidence="8">6.3.2.1</ecNumber>
    </recommendedName>
    <alternativeName>
        <fullName evidence="8">Pantoate--beta-alanine ligase</fullName>
    </alternativeName>
    <alternativeName>
        <fullName evidence="8">Pantoate-activating enzyme</fullName>
    </alternativeName>
</protein>
<comment type="catalytic activity">
    <reaction evidence="7 8">
        <text>(R)-pantoate + beta-alanine + ATP = (R)-pantothenate + AMP + diphosphate + H(+)</text>
        <dbReference type="Rhea" id="RHEA:10912"/>
        <dbReference type="ChEBI" id="CHEBI:15378"/>
        <dbReference type="ChEBI" id="CHEBI:15980"/>
        <dbReference type="ChEBI" id="CHEBI:29032"/>
        <dbReference type="ChEBI" id="CHEBI:30616"/>
        <dbReference type="ChEBI" id="CHEBI:33019"/>
        <dbReference type="ChEBI" id="CHEBI:57966"/>
        <dbReference type="ChEBI" id="CHEBI:456215"/>
        <dbReference type="EC" id="6.3.2.1"/>
    </reaction>
</comment>
<evidence type="ECO:0000256" key="7">
    <source>
        <dbReference type="ARBA" id="ARBA00048258"/>
    </source>
</evidence>
<dbReference type="Gene3D" id="3.30.1300.10">
    <property type="entry name" value="Pantoate-beta-alanine ligase, C-terminal domain"/>
    <property type="match status" value="1"/>
</dbReference>
<dbReference type="GO" id="GO:0015940">
    <property type="term" value="P:pantothenate biosynthetic process"/>
    <property type="evidence" value="ECO:0007669"/>
    <property type="project" value="UniProtKB-UniRule"/>
</dbReference>
<evidence type="ECO:0000256" key="8">
    <source>
        <dbReference type="HAMAP-Rule" id="MF_00158"/>
    </source>
</evidence>
<dbReference type="AlphaFoldDB" id="A0A139SKZ8"/>
<comment type="caution">
    <text evidence="8">Lacks conserved residue(s) required for the propagation of feature annotation.</text>
</comment>
<dbReference type="EC" id="6.3.2.1" evidence="8"/>
<dbReference type="Proteomes" id="UP000071392">
    <property type="component" value="Unassembled WGS sequence"/>
</dbReference>
<dbReference type="SUPFAM" id="SSF52374">
    <property type="entry name" value="Nucleotidylyl transferase"/>
    <property type="match status" value="1"/>
</dbReference>
<dbReference type="GO" id="GO:0004592">
    <property type="term" value="F:pantoate-beta-alanine ligase activity"/>
    <property type="evidence" value="ECO:0007669"/>
    <property type="project" value="UniProtKB-UniRule"/>
</dbReference>
<keyword evidence="3 8" id="KW-0436">Ligase</keyword>
<evidence type="ECO:0000256" key="6">
    <source>
        <dbReference type="ARBA" id="ARBA00022840"/>
    </source>
</evidence>
<dbReference type="HAMAP" id="MF_00158">
    <property type="entry name" value="PanC"/>
    <property type="match status" value="1"/>
</dbReference>
<evidence type="ECO:0000256" key="3">
    <source>
        <dbReference type="ARBA" id="ARBA00022598"/>
    </source>
</evidence>
<dbReference type="GO" id="GO:0005829">
    <property type="term" value="C:cytosol"/>
    <property type="evidence" value="ECO:0007669"/>
    <property type="project" value="TreeGrafter"/>
</dbReference>
<dbReference type="UniPathway" id="UPA00028">
    <property type="reaction ID" value="UER00005"/>
</dbReference>
<dbReference type="OrthoDB" id="9773087at2"/>
<keyword evidence="5 8" id="KW-0547">Nucleotide-binding</keyword>
<dbReference type="RefSeq" id="WP_068712182.1">
    <property type="nucleotide sequence ID" value="NZ_LSZP01000044.1"/>
</dbReference>
<comment type="similarity">
    <text evidence="2 8">Belongs to the pantothenate synthetase family.</text>
</comment>
<comment type="subcellular location">
    <subcellularLocation>
        <location evidence="8">Cytoplasm</location>
    </subcellularLocation>
</comment>
<name>A0A139SKZ8_9BACT</name>
<dbReference type="Gene3D" id="3.40.50.620">
    <property type="entry name" value="HUPs"/>
    <property type="match status" value="1"/>
</dbReference>
<evidence type="ECO:0000313" key="9">
    <source>
        <dbReference type="EMBL" id="KXU35215.1"/>
    </source>
</evidence>
<keyword evidence="8" id="KW-0963">Cytoplasm</keyword>
<dbReference type="Pfam" id="PF02569">
    <property type="entry name" value="Pantoate_ligase"/>
    <property type="match status" value="1"/>
</dbReference>
<keyword evidence="10" id="KW-1185">Reference proteome</keyword>